<evidence type="ECO:0000313" key="2">
    <source>
        <dbReference type="EMBL" id="KAB0804486.1"/>
    </source>
</evidence>
<dbReference type="Pfam" id="PF13843">
    <property type="entry name" value="DDE_Tnp_1_7"/>
    <property type="match status" value="1"/>
</dbReference>
<dbReference type="InterPro" id="IPR029526">
    <property type="entry name" value="PGBD"/>
</dbReference>
<gene>
    <name evidence="2" type="ORF">PPYR_01456</name>
</gene>
<evidence type="ECO:0000313" key="3">
    <source>
        <dbReference type="Proteomes" id="UP000327044"/>
    </source>
</evidence>
<keyword evidence="3" id="KW-1185">Reference proteome</keyword>
<feature type="domain" description="PiggyBac transposable element-derived protein" evidence="1">
    <location>
        <begin position="35"/>
        <end position="253"/>
    </location>
</feature>
<comment type="caution">
    <text evidence="2">The sequence shown here is derived from an EMBL/GenBank/DDBJ whole genome shotgun (WGS) entry which is preliminary data.</text>
</comment>
<sequence length="253" mass="29351">MSPNWSKKSGNIEMKETEFYNNSLEKMKSDLCQLDSVQIFEMFFDSSVIEHIVTETKRYATQKNIHNFSINHEDIHKHTVTKWLSQVARERLYWSLDDDLGVPIVQNYMSRNRYLAIKKCLHLADNSNLDTTDKLAKVRQLGNLLNKNFIKWGIFHKNLSIDESMVKYSGGHRKPIRFGFKNSRLPCSSTGYCYNFDTYTGAKNYQTQSNMPLGSKVVLGLLDVAQNPSDHVVFMDNYFTSHNLMLELKKKGI</sequence>
<reference evidence="2 3" key="1">
    <citation type="journal article" date="2018" name="Elife">
        <title>Firefly genomes illuminate parallel origins of bioluminescence in beetles.</title>
        <authorList>
            <person name="Fallon T.R."/>
            <person name="Lower S.E."/>
            <person name="Chang C.H."/>
            <person name="Bessho-Uehara M."/>
            <person name="Martin G.J."/>
            <person name="Bewick A.J."/>
            <person name="Behringer M."/>
            <person name="Debat H.J."/>
            <person name="Wong I."/>
            <person name="Day J.C."/>
            <person name="Suvorov A."/>
            <person name="Silva C.J."/>
            <person name="Stanger-Hall K.F."/>
            <person name="Hall D.W."/>
            <person name="Schmitz R.J."/>
            <person name="Nelson D.R."/>
            <person name="Lewis S.M."/>
            <person name="Shigenobu S."/>
            <person name="Bybee S.M."/>
            <person name="Larracuente A.M."/>
            <person name="Oba Y."/>
            <person name="Weng J.K."/>
        </authorList>
    </citation>
    <scope>NUCLEOTIDE SEQUENCE [LARGE SCALE GENOMIC DNA]</scope>
    <source>
        <strain evidence="2">1611_PpyrPB1</strain>
        <tissue evidence="2">Whole body</tissue>
    </source>
</reference>
<dbReference type="InterPro" id="IPR052638">
    <property type="entry name" value="PiggyBac_TE-derived"/>
</dbReference>
<dbReference type="AlphaFoldDB" id="A0A5N4B4I8"/>
<dbReference type="InParanoid" id="A0A5N4B4I8"/>
<dbReference type="Proteomes" id="UP000327044">
    <property type="component" value="Unassembled WGS sequence"/>
</dbReference>
<dbReference type="EMBL" id="VVIM01000001">
    <property type="protein sequence ID" value="KAB0804486.1"/>
    <property type="molecule type" value="Genomic_DNA"/>
</dbReference>
<accession>A0A5N4B4I8</accession>
<dbReference type="GO" id="GO:0043565">
    <property type="term" value="F:sequence-specific DNA binding"/>
    <property type="evidence" value="ECO:0007669"/>
    <property type="project" value="TreeGrafter"/>
</dbReference>
<protein>
    <recommendedName>
        <fullName evidence="1">PiggyBac transposable element-derived protein domain-containing protein</fullName>
    </recommendedName>
</protein>
<name>A0A5N4B4I8_PHOPY</name>
<evidence type="ECO:0000259" key="1">
    <source>
        <dbReference type="Pfam" id="PF13843"/>
    </source>
</evidence>
<organism evidence="2 3">
    <name type="scientific">Photinus pyralis</name>
    <name type="common">Common eastern firefly</name>
    <name type="synonym">Lampyris pyralis</name>
    <dbReference type="NCBI Taxonomy" id="7054"/>
    <lineage>
        <taxon>Eukaryota</taxon>
        <taxon>Metazoa</taxon>
        <taxon>Ecdysozoa</taxon>
        <taxon>Arthropoda</taxon>
        <taxon>Hexapoda</taxon>
        <taxon>Insecta</taxon>
        <taxon>Pterygota</taxon>
        <taxon>Neoptera</taxon>
        <taxon>Endopterygota</taxon>
        <taxon>Coleoptera</taxon>
        <taxon>Polyphaga</taxon>
        <taxon>Elateriformia</taxon>
        <taxon>Elateroidea</taxon>
        <taxon>Lampyridae</taxon>
        <taxon>Lampyrinae</taxon>
        <taxon>Photinus</taxon>
    </lineage>
</organism>
<dbReference type="PANTHER" id="PTHR47055:SF3">
    <property type="entry name" value="PHORBOL-ESTER_DAG-TYPE DOMAIN-CONTAINING PROTEIN"/>
    <property type="match status" value="1"/>
</dbReference>
<proteinExistence type="predicted"/>
<dbReference type="PANTHER" id="PTHR47055">
    <property type="entry name" value="DDE_TNP_1_7 DOMAIN-CONTAINING PROTEIN"/>
    <property type="match status" value="1"/>
</dbReference>